<dbReference type="EMBL" id="MCFC01000001">
    <property type="protein sequence ID" value="ORY35546.1"/>
    <property type="molecule type" value="Genomic_DNA"/>
</dbReference>
<evidence type="ECO:0000256" key="1">
    <source>
        <dbReference type="SAM" id="MobiDB-lite"/>
    </source>
</evidence>
<dbReference type="InParanoid" id="A0A1Y2BLA4"/>
<reference evidence="2 3" key="1">
    <citation type="submission" date="2016-07" db="EMBL/GenBank/DDBJ databases">
        <title>Pervasive Adenine N6-methylation of Active Genes in Fungi.</title>
        <authorList>
            <consortium name="DOE Joint Genome Institute"/>
            <person name="Mondo S.J."/>
            <person name="Dannebaum R.O."/>
            <person name="Kuo R.C."/>
            <person name="Labutti K."/>
            <person name="Haridas S."/>
            <person name="Kuo A."/>
            <person name="Salamov A."/>
            <person name="Ahrendt S.R."/>
            <person name="Lipzen A."/>
            <person name="Sullivan W."/>
            <person name="Andreopoulos W.B."/>
            <person name="Clum A."/>
            <person name="Lindquist E."/>
            <person name="Daum C."/>
            <person name="Ramamoorthy G.K."/>
            <person name="Gryganskyi A."/>
            <person name="Culley D."/>
            <person name="Magnuson J.K."/>
            <person name="James T.Y."/>
            <person name="O'Malley M.A."/>
            <person name="Stajich J.E."/>
            <person name="Spatafora J.W."/>
            <person name="Visel A."/>
            <person name="Grigoriev I.V."/>
        </authorList>
    </citation>
    <scope>NUCLEOTIDE SEQUENCE [LARGE SCALE GENOMIC DNA]</scope>
    <source>
        <strain evidence="2 3">68-887.2</strain>
    </source>
</reference>
<keyword evidence="3" id="KW-1185">Reference proteome</keyword>
<organism evidence="2 3">
    <name type="scientific">Naematelia encephala</name>
    <dbReference type="NCBI Taxonomy" id="71784"/>
    <lineage>
        <taxon>Eukaryota</taxon>
        <taxon>Fungi</taxon>
        <taxon>Dikarya</taxon>
        <taxon>Basidiomycota</taxon>
        <taxon>Agaricomycotina</taxon>
        <taxon>Tremellomycetes</taxon>
        <taxon>Tremellales</taxon>
        <taxon>Naemateliaceae</taxon>
        <taxon>Naematelia</taxon>
    </lineage>
</organism>
<comment type="caution">
    <text evidence="2">The sequence shown here is derived from an EMBL/GenBank/DDBJ whole genome shotgun (WGS) entry which is preliminary data.</text>
</comment>
<dbReference type="OrthoDB" id="26569at2759"/>
<protein>
    <submittedName>
        <fullName evidence="2">Uncharacterized protein</fullName>
    </submittedName>
</protein>
<evidence type="ECO:0000313" key="3">
    <source>
        <dbReference type="Proteomes" id="UP000193986"/>
    </source>
</evidence>
<dbReference type="STRING" id="71784.A0A1Y2BLA4"/>
<sequence length="166" mass="18038">MSYDPFSDNNRTQRTRFVSPSPIPSPSPSPTPSLAQPEYPPQSYTNINYEDGSGDVGYGGPAGGVDINGQHVPWSGGDEDEETKPLTSGSPTPFLASDPYGRPPSVLSSGSGADFIRRQTIPKRGATTRRVKLTNEGNWVNEYPVPRPILTAVEPKWLSDKSTEFR</sequence>
<evidence type="ECO:0000313" key="2">
    <source>
        <dbReference type="EMBL" id="ORY35546.1"/>
    </source>
</evidence>
<feature type="compositionally biased region" description="Polar residues" evidence="1">
    <location>
        <begin position="7"/>
        <end position="18"/>
    </location>
</feature>
<feature type="compositionally biased region" description="Gly residues" evidence="1">
    <location>
        <begin position="54"/>
        <end position="63"/>
    </location>
</feature>
<feature type="compositionally biased region" description="Pro residues" evidence="1">
    <location>
        <begin position="21"/>
        <end position="31"/>
    </location>
</feature>
<dbReference type="AlphaFoldDB" id="A0A1Y2BLA4"/>
<name>A0A1Y2BLA4_9TREE</name>
<gene>
    <name evidence="2" type="ORF">BCR39DRAFT_19454</name>
</gene>
<feature type="region of interest" description="Disordered" evidence="1">
    <location>
        <begin position="1"/>
        <end position="127"/>
    </location>
</feature>
<accession>A0A1Y2BLA4</accession>
<dbReference type="Proteomes" id="UP000193986">
    <property type="component" value="Unassembled WGS sequence"/>
</dbReference>
<proteinExistence type="predicted"/>